<dbReference type="RefSeq" id="WP_199261253.1">
    <property type="nucleotide sequence ID" value="NZ_CP054140.1"/>
</dbReference>
<evidence type="ECO:0000313" key="2">
    <source>
        <dbReference type="Proteomes" id="UP000596092"/>
    </source>
</evidence>
<dbReference type="EMBL" id="CP054140">
    <property type="protein sequence ID" value="QQG65778.1"/>
    <property type="molecule type" value="Genomic_DNA"/>
</dbReference>
<evidence type="ECO:0000313" key="1">
    <source>
        <dbReference type="EMBL" id="QQG65778.1"/>
    </source>
</evidence>
<dbReference type="AlphaFoldDB" id="A0A7T6AQS8"/>
<reference evidence="1 2" key="1">
    <citation type="submission" date="2020-05" db="EMBL/GenBank/DDBJ databases">
        <title>Complete genome of Desulfobulbus oligotrophicus.</title>
        <authorList>
            <person name="Podar M."/>
        </authorList>
    </citation>
    <scope>NUCLEOTIDE SEQUENCE [LARGE SCALE GENOMIC DNA]</scope>
    <source>
        <strain evidence="1 2">Prop6</strain>
    </source>
</reference>
<gene>
    <name evidence="1" type="ORF">HP555_07840</name>
</gene>
<protein>
    <submittedName>
        <fullName evidence="1">Uncharacterized protein</fullName>
    </submittedName>
</protein>
<name>A0A7T6AQS8_9BACT</name>
<dbReference type="KEGG" id="dog:HP555_07840"/>
<accession>A0A7T6AQS8</accession>
<keyword evidence="2" id="KW-1185">Reference proteome</keyword>
<sequence length="63" mass="7215">MDTYTAVTSSGSEYFKFRVRPRWEQTGSVSKRMGVEITEPSGSWMDFVSRLEARNRKGAQQGH</sequence>
<dbReference type="Proteomes" id="UP000596092">
    <property type="component" value="Chromosome"/>
</dbReference>
<proteinExistence type="predicted"/>
<organism evidence="1 2">
    <name type="scientific">Desulfobulbus oligotrophicus</name>
    <dbReference type="NCBI Taxonomy" id="1909699"/>
    <lineage>
        <taxon>Bacteria</taxon>
        <taxon>Pseudomonadati</taxon>
        <taxon>Thermodesulfobacteriota</taxon>
        <taxon>Desulfobulbia</taxon>
        <taxon>Desulfobulbales</taxon>
        <taxon>Desulfobulbaceae</taxon>
        <taxon>Desulfobulbus</taxon>
    </lineage>
</organism>